<dbReference type="RefSeq" id="WP_170833419.1">
    <property type="nucleotide sequence ID" value="NZ_FNOI01000002.1"/>
</dbReference>
<dbReference type="EMBL" id="FNOI01000002">
    <property type="protein sequence ID" value="SDW73280.1"/>
    <property type="molecule type" value="Genomic_DNA"/>
</dbReference>
<evidence type="ECO:0000256" key="6">
    <source>
        <dbReference type="RuleBase" id="RU003983"/>
    </source>
</evidence>
<dbReference type="InterPro" id="IPR001915">
    <property type="entry name" value="Peptidase_M48"/>
</dbReference>
<comment type="similarity">
    <text evidence="6">Belongs to the peptidase M48 family.</text>
</comment>
<evidence type="ECO:0000259" key="8">
    <source>
        <dbReference type="Pfam" id="PF23368"/>
    </source>
</evidence>
<keyword evidence="10" id="KW-1185">Reference proteome</keyword>
<dbReference type="CDD" id="cd07332">
    <property type="entry name" value="M48C_Oma1_like"/>
    <property type="match status" value="1"/>
</dbReference>
<dbReference type="PANTHER" id="PTHR22726">
    <property type="entry name" value="METALLOENDOPEPTIDASE OMA1"/>
    <property type="match status" value="1"/>
</dbReference>
<proteinExistence type="inferred from homology"/>
<organism evidence="9 10">
    <name type="scientific">Litoreibacter albidus</name>
    <dbReference type="NCBI Taxonomy" id="670155"/>
    <lineage>
        <taxon>Bacteria</taxon>
        <taxon>Pseudomonadati</taxon>
        <taxon>Pseudomonadota</taxon>
        <taxon>Alphaproteobacteria</taxon>
        <taxon>Rhodobacterales</taxon>
        <taxon>Roseobacteraceae</taxon>
        <taxon>Litoreibacter</taxon>
    </lineage>
</organism>
<dbReference type="Gene3D" id="3.30.2010.10">
    <property type="entry name" value="Metalloproteases ('zincins'), catalytic domain"/>
    <property type="match status" value="1"/>
</dbReference>
<dbReference type="Proteomes" id="UP000199441">
    <property type="component" value="Unassembled WGS sequence"/>
</dbReference>
<dbReference type="GO" id="GO:0051603">
    <property type="term" value="P:proteolysis involved in protein catabolic process"/>
    <property type="evidence" value="ECO:0007669"/>
    <property type="project" value="TreeGrafter"/>
</dbReference>
<evidence type="ECO:0000256" key="3">
    <source>
        <dbReference type="ARBA" id="ARBA00022801"/>
    </source>
</evidence>
<dbReference type="Pfam" id="PF23368">
    <property type="entry name" value="DUF7092"/>
    <property type="match status" value="1"/>
</dbReference>
<feature type="domain" description="DUF7092" evidence="8">
    <location>
        <begin position="10"/>
        <end position="91"/>
    </location>
</feature>
<feature type="domain" description="Peptidase M48" evidence="7">
    <location>
        <begin position="204"/>
        <end position="347"/>
    </location>
</feature>
<evidence type="ECO:0000259" key="7">
    <source>
        <dbReference type="Pfam" id="PF01435"/>
    </source>
</evidence>
<keyword evidence="4 6" id="KW-0862">Zinc</keyword>
<dbReference type="GO" id="GO:0016020">
    <property type="term" value="C:membrane"/>
    <property type="evidence" value="ECO:0007669"/>
    <property type="project" value="TreeGrafter"/>
</dbReference>
<accession>A0A1H2VY71</accession>
<reference evidence="10" key="1">
    <citation type="submission" date="2016-10" db="EMBL/GenBank/DDBJ databases">
        <authorList>
            <person name="Varghese N."/>
            <person name="Submissions S."/>
        </authorList>
    </citation>
    <scope>NUCLEOTIDE SEQUENCE [LARGE SCALE GENOMIC DNA]</scope>
    <source>
        <strain evidence="10">DSM 26922</strain>
    </source>
</reference>
<dbReference type="AlphaFoldDB" id="A0A1H2VY71"/>
<dbReference type="GO" id="GO:0046872">
    <property type="term" value="F:metal ion binding"/>
    <property type="evidence" value="ECO:0007669"/>
    <property type="project" value="UniProtKB-KW"/>
</dbReference>
<dbReference type="STRING" id="670155.SAMN04488001_1664"/>
<dbReference type="InterPro" id="IPR055518">
    <property type="entry name" value="DUF7092"/>
</dbReference>
<evidence type="ECO:0000256" key="2">
    <source>
        <dbReference type="ARBA" id="ARBA00022723"/>
    </source>
</evidence>
<dbReference type="GO" id="GO:0004222">
    <property type="term" value="F:metalloendopeptidase activity"/>
    <property type="evidence" value="ECO:0007669"/>
    <property type="project" value="InterPro"/>
</dbReference>
<dbReference type="PANTHER" id="PTHR22726:SF1">
    <property type="entry name" value="METALLOENDOPEPTIDASE OMA1, MITOCHONDRIAL"/>
    <property type="match status" value="1"/>
</dbReference>
<evidence type="ECO:0000256" key="5">
    <source>
        <dbReference type="ARBA" id="ARBA00023049"/>
    </source>
</evidence>
<name>A0A1H2VY71_9RHOB</name>
<comment type="cofactor">
    <cofactor evidence="6">
        <name>Zn(2+)</name>
        <dbReference type="ChEBI" id="CHEBI:29105"/>
    </cofactor>
    <text evidence="6">Binds 1 zinc ion per subunit.</text>
</comment>
<keyword evidence="5 6" id="KW-0482">Metalloprotease</keyword>
<evidence type="ECO:0000256" key="4">
    <source>
        <dbReference type="ARBA" id="ARBA00022833"/>
    </source>
</evidence>
<keyword evidence="3 6" id="KW-0378">Hydrolase</keyword>
<evidence type="ECO:0000256" key="1">
    <source>
        <dbReference type="ARBA" id="ARBA00022670"/>
    </source>
</evidence>
<protein>
    <submittedName>
        <fullName evidence="9">Peptidase family M48</fullName>
    </submittedName>
</protein>
<gene>
    <name evidence="9" type="ORF">SAMN04488001_1664</name>
</gene>
<keyword evidence="2" id="KW-0479">Metal-binding</keyword>
<dbReference type="Pfam" id="PF01435">
    <property type="entry name" value="Peptidase_M48"/>
    <property type="match status" value="1"/>
</dbReference>
<evidence type="ECO:0000313" key="9">
    <source>
        <dbReference type="EMBL" id="SDW73280.1"/>
    </source>
</evidence>
<sequence length="352" mass="38471">MRNAPHLPGLRGHAFAARSSYRQPARLVTREGGEDLWVDMQNDERAVLASAYLSDLVIDPPLGSAPRKVTFPDGAVFETTDHAAIEALTGQTRGSLLHHYEGFNSRLFGVVALCLAAAWVLWRYGLDIMAAAAIAVTPPAVIEQIDVGTMQTMDFTMAAPSKLTDTQKRDVEKVYRRLVNALPDDVRRTHSFELLFRDVPGMGPNAFALPGGTMLMTDAFVKDFPDTDVMAGVLGHEIGHVVEQHGLKRIYRSLSMYVLIAFLAGDVGPILEDVVLEGNVLLSLSFSRAQETEADEFGLKLSKASGFDPAGLKRFFKELDGRFGDSEPPQWKSTHPSSAARVEAIDAYIDGL</sequence>
<keyword evidence="1 6" id="KW-0645">Protease</keyword>
<dbReference type="InterPro" id="IPR051156">
    <property type="entry name" value="Mito/Outer_Membr_Metalloprot"/>
</dbReference>
<evidence type="ECO:0000313" key="10">
    <source>
        <dbReference type="Proteomes" id="UP000199441"/>
    </source>
</evidence>